<dbReference type="InterPro" id="IPR037883">
    <property type="entry name" value="Knr4/Smi1-like_sf"/>
</dbReference>
<reference evidence="2 3" key="1">
    <citation type="submission" date="2019-02" db="EMBL/GenBank/DDBJ databases">
        <title>Deep-cultivation of Planctomycetes and their phenomic and genomic characterization uncovers novel biology.</title>
        <authorList>
            <person name="Wiegand S."/>
            <person name="Jogler M."/>
            <person name="Boedeker C."/>
            <person name="Pinto D."/>
            <person name="Vollmers J."/>
            <person name="Rivas-Marin E."/>
            <person name="Kohn T."/>
            <person name="Peeters S.H."/>
            <person name="Heuer A."/>
            <person name="Rast P."/>
            <person name="Oberbeckmann S."/>
            <person name="Bunk B."/>
            <person name="Jeske O."/>
            <person name="Meyerdierks A."/>
            <person name="Storesund J.E."/>
            <person name="Kallscheuer N."/>
            <person name="Luecker S."/>
            <person name="Lage O.M."/>
            <person name="Pohl T."/>
            <person name="Merkel B.J."/>
            <person name="Hornburger P."/>
            <person name="Mueller R.-W."/>
            <person name="Bruemmer F."/>
            <person name="Labrenz M."/>
            <person name="Spormann A.M."/>
            <person name="Op den Camp H."/>
            <person name="Overmann J."/>
            <person name="Amann R."/>
            <person name="Jetten M.S.M."/>
            <person name="Mascher T."/>
            <person name="Medema M.H."/>
            <person name="Devos D.P."/>
            <person name="Kaster A.-K."/>
            <person name="Ovreas L."/>
            <person name="Rohde M."/>
            <person name="Galperin M.Y."/>
            <person name="Jogler C."/>
        </authorList>
    </citation>
    <scope>NUCLEOTIDE SEQUENCE [LARGE SCALE GENOMIC DNA]</scope>
    <source>
        <strain evidence="2 3">Pla85_3_4</strain>
    </source>
</reference>
<proteinExistence type="predicted"/>
<feature type="domain" description="Knr4/Smi1-like" evidence="1">
    <location>
        <begin position="29"/>
        <end position="123"/>
    </location>
</feature>
<dbReference type="Gene3D" id="3.40.1580.10">
    <property type="entry name" value="SMI1/KNR4-like"/>
    <property type="match status" value="1"/>
</dbReference>
<dbReference type="OrthoDB" id="1739659at2"/>
<evidence type="ECO:0000313" key="2">
    <source>
        <dbReference type="EMBL" id="QDU96318.1"/>
    </source>
</evidence>
<evidence type="ECO:0000313" key="3">
    <source>
        <dbReference type="Proteomes" id="UP000317648"/>
    </source>
</evidence>
<dbReference type="EMBL" id="CP036433">
    <property type="protein sequence ID" value="QDU96318.1"/>
    <property type="molecule type" value="Genomic_DNA"/>
</dbReference>
<evidence type="ECO:0000259" key="1">
    <source>
        <dbReference type="Pfam" id="PF09346"/>
    </source>
</evidence>
<dbReference type="Pfam" id="PF09346">
    <property type="entry name" value="SMI1_KNR4"/>
    <property type="match status" value="1"/>
</dbReference>
<accession>A0A518DWU9</accession>
<gene>
    <name evidence="2" type="ORF">Pla8534_41380</name>
</gene>
<keyword evidence="3" id="KW-1185">Reference proteome</keyword>
<name>A0A518DWU9_9BACT</name>
<dbReference type="Proteomes" id="UP000317648">
    <property type="component" value="Chromosome"/>
</dbReference>
<dbReference type="AlphaFoldDB" id="A0A518DWU9"/>
<dbReference type="RefSeq" id="WP_145054959.1">
    <property type="nucleotide sequence ID" value="NZ_CP036433.1"/>
</dbReference>
<dbReference type="KEGG" id="lcre:Pla8534_41380"/>
<protein>
    <recommendedName>
        <fullName evidence="1">Knr4/Smi1-like domain-containing protein</fullName>
    </recommendedName>
</protein>
<dbReference type="InterPro" id="IPR018958">
    <property type="entry name" value="Knr4/Smi1-like_dom"/>
</dbReference>
<organism evidence="2 3">
    <name type="scientific">Lignipirellula cremea</name>
    <dbReference type="NCBI Taxonomy" id="2528010"/>
    <lineage>
        <taxon>Bacteria</taxon>
        <taxon>Pseudomonadati</taxon>
        <taxon>Planctomycetota</taxon>
        <taxon>Planctomycetia</taxon>
        <taxon>Pirellulales</taxon>
        <taxon>Pirellulaceae</taxon>
        <taxon>Lignipirellula</taxon>
    </lineage>
</organism>
<dbReference type="SUPFAM" id="SSF160631">
    <property type="entry name" value="SMI1/KNR4-like"/>
    <property type="match status" value="1"/>
</dbReference>
<sequence>MNLGKLFGAGSTGMTDPEHREMISFAGPDLPAAYIEILRLSNGFQFDNGAILYASAEVAERNQTLEVQFYEPGKLAIGDDGGGTLFLLDKGAGKESQVSTIGAGALGSTAPTIVSNSIQAWIEDGCPASTPSSVEVFPEFVDVVLERLPSEGMKALIKIKNELGINTSIGELKRSCENLPACIARKVPYGKFRLRCQKLNERFGNCLVLQECG</sequence>